<sequence>MDLLAQTFDTVTLLSGLLGAAYPLIAGIAAAPSRFPLIAPLLGALLVTVLA</sequence>
<dbReference type="RefSeq" id="WP_251797871.1">
    <property type="nucleotide sequence ID" value="NZ_JAMQOL010000012.1"/>
</dbReference>
<accession>A0ABT0XW52</accession>
<comment type="caution">
    <text evidence="2">The sequence shown here is derived from an EMBL/GenBank/DDBJ whole genome shotgun (WGS) entry which is preliminary data.</text>
</comment>
<dbReference type="Proteomes" id="UP001523216">
    <property type="component" value="Unassembled WGS sequence"/>
</dbReference>
<organism evidence="2 3">
    <name type="scientific">Paractinoplanes hotanensis</name>
    <dbReference type="NCBI Taxonomy" id="2906497"/>
    <lineage>
        <taxon>Bacteria</taxon>
        <taxon>Bacillati</taxon>
        <taxon>Actinomycetota</taxon>
        <taxon>Actinomycetes</taxon>
        <taxon>Micromonosporales</taxon>
        <taxon>Micromonosporaceae</taxon>
        <taxon>Paractinoplanes</taxon>
    </lineage>
</organism>
<gene>
    <name evidence="2" type="ORF">LXN57_10625</name>
</gene>
<evidence type="ECO:0000256" key="1">
    <source>
        <dbReference type="SAM" id="Phobius"/>
    </source>
</evidence>
<reference evidence="2 3" key="1">
    <citation type="submission" date="2022-06" db="EMBL/GenBank/DDBJ databases">
        <title>Actinoplanes abujensis sp. nov., isolated from Nigerian arid soil.</title>
        <authorList>
            <person name="Ding P."/>
        </authorList>
    </citation>
    <scope>NUCLEOTIDE SEQUENCE [LARGE SCALE GENOMIC DNA]</scope>
    <source>
        <strain evidence="3">TRM88002</strain>
    </source>
</reference>
<name>A0ABT0XW52_9ACTN</name>
<dbReference type="EMBL" id="JAMQOL010000012">
    <property type="protein sequence ID" value="MCM4078022.1"/>
    <property type="molecule type" value="Genomic_DNA"/>
</dbReference>
<keyword evidence="3" id="KW-1185">Reference proteome</keyword>
<evidence type="ECO:0000313" key="3">
    <source>
        <dbReference type="Proteomes" id="UP001523216"/>
    </source>
</evidence>
<feature type="transmembrane region" description="Helical" evidence="1">
    <location>
        <begin position="20"/>
        <end position="50"/>
    </location>
</feature>
<keyword evidence="1" id="KW-0812">Transmembrane</keyword>
<evidence type="ECO:0000313" key="2">
    <source>
        <dbReference type="EMBL" id="MCM4078022.1"/>
    </source>
</evidence>
<protein>
    <submittedName>
        <fullName evidence="2">Uncharacterized protein</fullName>
    </submittedName>
</protein>
<proteinExistence type="predicted"/>
<keyword evidence="1" id="KW-1133">Transmembrane helix</keyword>
<keyword evidence="1" id="KW-0472">Membrane</keyword>